<keyword evidence="2" id="KW-1185">Reference proteome</keyword>
<protein>
    <submittedName>
        <fullName evidence="1">Uncharacterized protein</fullName>
    </submittedName>
</protein>
<accession>A0ABS7LTB3</accession>
<gene>
    <name evidence="1" type="ORF">K6M89_00445</name>
</gene>
<dbReference type="RefSeq" id="WP_222138013.1">
    <property type="nucleotide sequence ID" value="NZ_JAILYJ010000001.1"/>
</dbReference>
<proteinExistence type="predicted"/>
<name>A0ABS7LTB3_9HYPH</name>
<evidence type="ECO:0000313" key="1">
    <source>
        <dbReference type="EMBL" id="MBY4627779.1"/>
    </source>
</evidence>
<evidence type="ECO:0000313" key="2">
    <source>
        <dbReference type="Proteomes" id="UP000733858"/>
    </source>
</evidence>
<organism evidence="1 2">
    <name type="scientific">Rhizobium croatiense</name>
    <dbReference type="NCBI Taxonomy" id="2867516"/>
    <lineage>
        <taxon>Bacteria</taxon>
        <taxon>Pseudomonadati</taxon>
        <taxon>Pseudomonadota</taxon>
        <taxon>Alphaproteobacteria</taxon>
        <taxon>Hyphomicrobiales</taxon>
        <taxon>Rhizobiaceae</taxon>
        <taxon>Rhizobium/Agrobacterium group</taxon>
        <taxon>Rhizobium</taxon>
    </lineage>
</organism>
<sequence>MAAISLPANREALFLSLYETDLPDGVIFRLAARARPAILPTTAESEEDEIPLGASKDRQAEDITARRFDRARVTYQCD</sequence>
<dbReference type="Proteomes" id="UP000733858">
    <property type="component" value="Unassembled WGS sequence"/>
</dbReference>
<comment type="caution">
    <text evidence="1">The sequence shown here is derived from an EMBL/GenBank/DDBJ whole genome shotgun (WGS) entry which is preliminary data.</text>
</comment>
<reference evidence="1 2" key="1">
    <citation type="submission" date="2021-08" db="EMBL/GenBank/DDBJ databases">
        <title>Rhizobium croatiense sp. nov. and Rhizobium redzepovicii sp. nov., two new species isolated from nodules of Phaseolus vulgaris in Croatia.</title>
        <authorList>
            <person name="Rajnovic I."/>
            <person name="Ramirez-Bahena M.H."/>
            <person name="Kajic S."/>
            <person name="Igual M.J."/>
            <person name="Peix A."/>
            <person name="Velazquez E."/>
            <person name="Sikora S."/>
        </authorList>
    </citation>
    <scope>NUCLEOTIDE SEQUENCE [LARGE SCALE GENOMIC DNA]</scope>
    <source>
        <strain evidence="1 2">13T</strain>
    </source>
</reference>
<dbReference type="EMBL" id="JAILYJ010000001">
    <property type="protein sequence ID" value="MBY4627779.1"/>
    <property type="molecule type" value="Genomic_DNA"/>
</dbReference>